<dbReference type="InterPro" id="IPR004839">
    <property type="entry name" value="Aminotransferase_I/II_large"/>
</dbReference>
<dbReference type="GO" id="GO:0006533">
    <property type="term" value="P:L-aspartate catabolic process"/>
    <property type="evidence" value="ECO:0007669"/>
    <property type="project" value="TreeGrafter"/>
</dbReference>
<name>A0A0D6ESK9_SPOSA</name>
<dbReference type="EMBL" id="CENE01000029">
    <property type="protein sequence ID" value="CEQ42565.1"/>
    <property type="molecule type" value="Genomic_DNA"/>
</dbReference>
<keyword evidence="4 8" id="KW-0032">Aminotransferase</keyword>
<evidence type="ECO:0000313" key="11">
    <source>
        <dbReference type="Proteomes" id="UP000243876"/>
    </source>
</evidence>
<evidence type="ECO:0000256" key="8">
    <source>
        <dbReference type="RuleBase" id="RU000480"/>
    </source>
</evidence>
<reference evidence="11" key="1">
    <citation type="submission" date="2015-02" db="EMBL/GenBank/DDBJ databases">
        <authorList>
            <person name="Gon?alves P."/>
        </authorList>
    </citation>
    <scope>NUCLEOTIDE SEQUENCE [LARGE SCALE GENOMIC DNA]</scope>
</reference>
<dbReference type="AlphaFoldDB" id="A0A0D6ESK9"/>
<dbReference type="InterPro" id="IPR004838">
    <property type="entry name" value="NHTrfase_class1_PyrdxlP-BS"/>
</dbReference>
<evidence type="ECO:0000259" key="9">
    <source>
        <dbReference type="Pfam" id="PF00155"/>
    </source>
</evidence>
<feature type="domain" description="Aminotransferase class I/classII large" evidence="9">
    <location>
        <begin position="71"/>
        <end position="461"/>
    </location>
</feature>
<dbReference type="Proteomes" id="UP000243876">
    <property type="component" value="Unassembled WGS sequence"/>
</dbReference>
<evidence type="ECO:0000256" key="4">
    <source>
        <dbReference type="ARBA" id="ARBA00022576"/>
    </source>
</evidence>
<dbReference type="EC" id="2.6.1.1" evidence="8"/>
<dbReference type="Pfam" id="PF00155">
    <property type="entry name" value="Aminotran_1_2"/>
    <property type="match status" value="1"/>
</dbReference>
<organism evidence="10 11">
    <name type="scientific">Sporidiobolus salmonicolor</name>
    <name type="common">Yeast-like fungus</name>
    <name type="synonym">Sporobolomyces salmonicolor</name>
    <dbReference type="NCBI Taxonomy" id="5005"/>
    <lineage>
        <taxon>Eukaryota</taxon>
        <taxon>Fungi</taxon>
        <taxon>Dikarya</taxon>
        <taxon>Basidiomycota</taxon>
        <taxon>Pucciniomycotina</taxon>
        <taxon>Microbotryomycetes</taxon>
        <taxon>Sporidiobolales</taxon>
        <taxon>Sporidiobolaceae</taxon>
        <taxon>Sporobolomyces</taxon>
    </lineage>
</organism>
<dbReference type="PROSITE" id="PS00105">
    <property type="entry name" value="AA_TRANSFER_CLASS_1"/>
    <property type="match status" value="1"/>
</dbReference>
<dbReference type="Gene3D" id="3.90.1150.10">
    <property type="entry name" value="Aspartate Aminotransferase, domain 1"/>
    <property type="match status" value="1"/>
</dbReference>
<dbReference type="GO" id="GO:0004069">
    <property type="term" value="F:L-aspartate:2-oxoglutarate aminotransferase activity"/>
    <property type="evidence" value="ECO:0007669"/>
    <property type="project" value="UniProtKB-EC"/>
</dbReference>
<comment type="subunit">
    <text evidence="3 8">Homodimer.</text>
</comment>
<evidence type="ECO:0000256" key="5">
    <source>
        <dbReference type="ARBA" id="ARBA00022679"/>
    </source>
</evidence>
<dbReference type="SUPFAM" id="SSF53383">
    <property type="entry name" value="PLP-dependent transferases"/>
    <property type="match status" value="1"/>
</dbReference>
<dbReference type="GO" id="GO:0005739">
    <property type="term" value="C:mitochondrion"/>
    <property type="evidence" value="ECO:0007669"/>
    <property type="project" value="TreeGrafter"/>
</dbReference>
<comment type="catalytic activity">
    <reaction evidence="7 8">
        <text>L-aspartate + 2-oxoglutarate = oxaloacetate + L-glutamate</text>
        <dbReference type="Rhea" id="RHEA:21824"/>
        <dbReference type="ChEBI" id="CHEBI:16452"/>
        <dbReference type="ChEBI" id="CHEBI:16810"/>
        <dbReference type="ChEBI" id="CHEBI:29985"/>
        <dbReference type="ChEBI" id="CHEBI:29991"/>
        <dbReference type="EC" id="2.6.1.1"/>
    </reaction>
</comment>
<dbReference type="FunFam" id="3.90.1150.10:FF:000001">
    <property type="entry name" value="Aspartate aminotransferase"/>
    <property type="match status" value="1"/>
</dbReference>
<sequence length="469" mass="51794">MLSRTRLAARQLSVQLNAVRSVSVWSNVPAGPPDPILGSSPPLAASARLTRRVPALWAGITEAFKKDTDPKKINLGVGAYRDADGKPYVLPSVLAAEDKVIAQRSDKEYLPITGLADFTKAAAVLAYGEDSLPLKEGRVAITQSLSGTGALRIAGAFLARHYPHAKSIYLPAPTWGNHIPIMKDSGLEVKTYAYYDKKTVGLDFEGLKRDMREAPNKSVFLLHACAHNPTGIDPTREQWKEISKIMKEKEHFPLIDNAYLGFASGSVDNDAFMLRHFVSEGHQLLLCQSFAKNMGLYGERVGTFSVVCADKEEKARVDSQIKINGNDRVWASKLWIPELTSGLPRSLVRPMYSNPPVHGARVASTLLTDKALNQQWLAEVKVMADRIITMRSTLYDLLNELGSKREWGHIKSQIGMFAYLGISPEQVDRLAKEHHVYLTRDGRISVAGITNHNVRHLAESLHAVTKDDA</sequence>
<comment type="cofactor">
    <cofactor evidence="1">
        <name>pyridoxal 5'-phosphate</name>
        <dbReference type="ChEBI" id="CHEBI:597326"/>
    </cofactor>
</comment>
<dbReference type="FunFam" id="3.40.640.10:FF:000066">
    <property type="entry name" value="Aspartate aminotransferase"/>
    <property type="match status" value="1"/>
</dbReference>
<evidence type="ECO:0000256" key="3">
    <source>
        <dbReference type="ARBA" id="ARBA00011738"/>
    </source>
</evidence>
<keyword evidence="6" id="KW-0663">Pyridoxal phosphate</keyword>
<evidence type="ECO:0000256" key="7">
    <source>
        <dbReference type="ARBA" id="ARBA00049185"/>
    </source>
</evidence>
<dbReference type="Gene3D" id="3.40.640.10">
    <property type="entry name" value="Type I PLP-dependent aspartate aminotransferase-like (Major domain)"/>
    <property type="match status" value="1"/>
</dbReference>
<dbReference type="PANTHER" id="PTHR11879:SF22">
    <property type="entry name" value="ASPARTATE AMINOTRANSFERASE, MITOCHONDRIAL"/>
    <property type="match status" value="1"/>
</dbReference>
<keyword evidence="5 8" id="KW-0808">Transferase</keyword>
<dbReference type="PANTHER" id="PTHR11879">
    <property type="entry name" value="ASPARTATE AMINOTRANSFERASE"/>
    <property type="match status" value="1"/>
</dbReference>
<evidence type="ECO:0000313" key="10">
    <source>
        <dbReference type="EMBL" id="CEQ42565.1"/>
    </source>
</evidence>
<accession>A0A0D6ESK9</accession>
<dbReference type="InterPro" id="IPR015422">
    <property type="entry name" value="PyrdxlP-dep_Trfase_small"/>
</dbReference>
<evidence type="ECO:0000256" key="2">
    <source>
        <dbReference type="ARBA" id="ARBA00007441"/>
    </source>
</evidence>
<dbReference type="CDD" id="cd00609">
    <property type="entry name" value="AAT_like"/>
    <property type="match status" value="1"/>
</dbReference>
<evidence type="ECO:0000256" key="6">
    <source>
        <dbReference type="ARBA" id="ARBA00022898"/>
    </source>
</evidence>
<dbReference type="InterPro" id="IPR015424">
    <property type="entry name" value="PyrdxlP-dep_Trfase"/>
</dbReference>
<proteinExistence type="inferred from homology"/>
<comment type="similarity">
    <text evidence="2">Belongs to the class-I pyridoxal-phosphate-dependent aminotransferase family.</text>
</comment>
<comment type="miscellaneous">
    <text evidence="8">In eukaryotes there are cytoplasmic, mitochondrial and chloroplastic isozymes.</text>
</comment>
<protein>
    <recommendedName>
        <fullName evidence="8">Aspartate aminotransferase</fullName>
        <ecNumber evidence="8">2.6.1.1</ecNumber>
    </recommendedName>
</protein>
<dbReference type="InterPro" id="IPR000796">
    <property type="entry name" value="Asp_trans"/>
</dbReference>
<evidence type="ECO:0000256" key="1">
    <source>
        <dbReference type="ARBA" id="ARBA00001933"/>
    </source>
</evidence>
<dbReference type="OrthoDB" id="6752799at2759"/>
<dbReference type="GO" id="GO:0030170">
    <property type="term" value="F:pyridoxal phosphate binding"/>
    <property type="evidence" value="ECO:0007669"/>
    <property type="project" value="InterPro"/>
</dbReference>
<dbReference type="InterPro" id="IPR015421">
    <property type="entry name" value="PyrdxlP-dep_Trfase_major"/>
</dbReference>
<gene>
    <name evidence="10" type="primary">SPOSA6832_04390</name>
</gene>
<dbReference type="PRINTS" id="PR00799">
    <property type="entry name" value="TRANSAMINASE"/>
</dbReference>
<keyword evidence="11" id="KW-1185">Reference proteome</keyword>